<evidence type="ECO:0000256" key="4">
    <source>
        <dbReference type="ARBA" id="ARBA00022840"/>
    </source>
</evidence>
<dbReference type="GO" id="GO:0005874">
    <property type="term" value="C:microtubule"/>
    <property type="evidence" value="ECO:0007669"/>
    <property type="project" value="UniProtKB-KW"/>
</dbReference>
<protein>
    <recommendedName>
        <fullName evidence="7">Kinesin-like protein</fullName>
    </recommendedName>
</protein>
<dbReference type="CDD" id="cd00106">
    <property type="entry name" value="KISc"/>
    <property type="match status" value="1"/>
</dbReference>
<evidence type="ECO:0000256" key="3">
    <source>
        <dbReference type="ARBA" id="ARBA00022741"/>
    </source>
</evidence>
<dbReference type="GO" id="GO:0005524">
    <property type="term" value="F:ATP binding"/>
    <property type="evidence" value="ECO:0007669"/>
    <property type="project" value="UniProtKB-UniRule"/>
</dbReference>
<dbReference type="SUPFAM" id="SSF52540">
    <property type="entry name" value="P-loop containing nucleoside triphosphate hydrolases"/>
    <property type="match status" value="1"/>
</dbReference>
<proteinExistence type="inferred from homology"/>
<dbReference type="Proteomes" id="UP000241890">
    <property type="component" value="Unassembled WGS sequence"/>
</dbReference>
<evidence type="ECO:0000256" key="7">
    <source>
        <dbReference type="RuleBase" id="RU000394"/>
    </source>
</evidence>
<comment type="subcellular location">
    <subcellularLocation>
        <location evidence="1">Cytoplasm</location>
    </subcellularLocation>
</comment>
<dbReference type="GO" id="GO:0008017">
    <property type="term" value="F:microtubule binding"/>
    <property type="evidence" value="ECO:0007669"/>
    <property type="project" value="InterPro"/>
</dbReference>
<keyword evidence="2" id="KW-0963">Cytoplasm</keyword>
<evidence type="ECO:0000313" key="11">
    <source>
        <dbReference type="Proteomes" id="UP000241890"/>
    </source>
</evidence>
<dbReference type="GO" id="GO:0007018">
    <property type="term" value="P:microtubule-based movement"/>
    <property type="evidence" value="ECO:0007669"/>
    <property type="project" value="InterPro"/>
</dbReference>
<feature type="coiled-coil region" evidence="8">
    <location>
        <begin position="335"/>
        <end position="362"/>
    </location>
</feature>
<dbReference type="InterPro" id="IPR027417">
    <property type="entry name" value="P-loop_NTPase"/>
</dbReference>
<evidence type="ECO:0000313" key="10">
    <source>
        <dbReference type="EMBL" id="GBG28811.1"/>
    </source>
</evidence>
<evidence type="ECO:0000259" key="9">
    <source>
        <dbReference type="PROSITE" id="PS50067"/>
    </source>
</evidence>
<dbReference type="InParanoid" id="A0A2R5GKK1"/>
<evidence type="ECO:0000256" key="2">
    <source>
        <dbReference type="ARBA" id="ARBA00022490"/>
    </source>
</evidence>
<dbReference type="InterPro" id="IPR001752">
    <property type="entry name" value="Kinesin_motor_dom"/>
</dbReference>
<dbReference type="PROSITE" id="PS00411">
    <property type="entry name" value="KINESIN_MOTOR_1"/>
    <property type="match status" value="1"/>
</dbReference>
<comment type="caution">
    <text evidence="10">The sequence shown here is derived from an EMBL/GenBank/DDBJ whole genome shotgun (WGS) entry which is preliminary data.</text>
</comment>
<dbReference type="PANTHER" id="PTHR47969:SF15">
    <property type="entry name" value="CHROMOSOME-ASSOCIATED KINESIN KIF4A-RELATED"/>
    <property type="match status" value="1"/>
</dbReference>
<dbReference type="GO" id="GO:0005737">
    <property type="term" value="C:cytoplasm"/>
    <property type="evidence" value="ECO:0007669"/>
    <property type="project" value="UniProtKB-SubCell"/>
</dbReference>
<dbReference type="InterPro" id="IPR036961">
    <property type="entry name" value="Kinesin_motor_dom_sf"/>
</dbReference>
<organism evidence="10 11">
    <name type="scientific">Hondaea fermentalgiana</name>
    <dbReference type="NCBI Taxonomy" id="2315210"/>
    <lineage>
        <taxon>Eukaryota</taxon>
        <taxon>Sar</taxon>
        <taxon>Stramenopiles</taxon>
        <taxon>Bigyra</taxon>
        <taxon>Labyrinthulomycetes</taxon>
        <taxon>Thraustochytrida</taxon>
        <taxon>Thraustochytriidae</taxon>
        <taxon>Hondaea</taxon>
    </lineage>
</organism>
<keyword evidence="3 6" id="KW-0547">Nucleotide-binding</keyword>
<dbReference type="InterPro" id="IPR019821">
    <property type="entry name" value="Kinesin_motor_CS"/>
</dbReference>
<gene>
    <name evidence="10" type="ORF">FCC1311_050322</name>
</gene>
<name>A0A2R5GKK1_9STRA</name>
<dbReference type="InterPro" id="IPR027640">
    <property type="entry name" value="Kinesin-like_fam"/>
</dbReference>
<evidence type="ECO:0000256" key="1">
    <source>
        <dbReference type="ARBA" id="ARBA00004496"/>
    </source>
</evidence>
<dbReference type="PRINTS" id="PR00380">
    <property type="entry name" value="KINESINHEAVY"/>
</dbReference>
<dbReference type="Gene3D" id="3.40.850.10">
    <property type="entry name" value="Kinesin motor domain"/>
    <property type="match status" value="1"/>
</dbReference>
<evidence type="ECO:0000256" key="5">
    <source>
        <dbReference type="ARBA" id="ARBA00023054"/>
    </source>
</evidence>
<sequence length="482" mass="52615">FDACFAEDASQAQVYTEAGAPLVDAVSQGYNAALIAYGQTGSGKTYSMLAGAEDIWALASRSDDAERDRVEDALDIIGRSPWRGAIPRAVEHIFAHAARLEQHGAVRLTCTYVEIYNEQVFDLLREGPESLSSDQRGGLDIHEDAFRGVHVPGATEVHVQSLEDVLAVLWAGAVRRAMDSTDMNEHSSRSHTIFQVILEQTLAASPSRRIRSKLSLVDLAGSEKWRSHQLSKFSAQRISEMTSINKSLSNLGNCIRALEKGKAHVPFRNSKLTRLLQDSLKGNAMTSFLVTLSPARASLEETMSSLHFAERCKGVLVDPRVGDELAVFPEENEDTKELAAENARLRARVRELEARLARAHTDPCAVLGSTVSAAAKRLSAWQANGSRESVTINKGSNQECEVYGDSSQDEHLAGVYEDWLLRTLAQPGTPAAALSLEQRLAMAEWAVLLQFRKLASVQVGPDHDLAKHIDAATTDVATRSGF</sequence>
<dbReference type="GO" id="GO:0051231">
    <property type="term" value="P:spindle elongation"/>
    <property type="evidence" value="ECO:0007669"/>
    <property type="project" value="TreeGrafter"/>
</dbReference>
<dbReference type="GO" id="GO:0005875">
    <property type="term" value="C:microtubule associated complex"/>
    <property type="evidence" value="ECO:0007669"/>
    <property type="project" value="TreeGrafter"/>
</dbReference>
<dbReference type="PROSITE" id="PS50067">
    <property type="entry name" value="KINESIN_MOTOR_2"/>
    <property type="match status" value="1"/>
</dbReference>
<keyword evidence="5 8" id="KW-0175">Coiled coil</keyword>
<dbReference type="PANTHER" id="PTHR47969">
    <property type="entry name" value="CHROMOSOME-ASSOCIATED KINESIN KIF4A-RELATED"/>
    <property type="match status" value="1"/>
</dbReference>
<feature type="binding site" evidence="6">
    <location>
        <begin position="38"/>
        <end position="45"/>
    </location>
    <ligand>
        <name>ATP</name>
        <dbReference type="ChEBI" id="CHEBI:30616"/>
    </ligand>
</feature>
<reference evidence="10 11" key="1">
    <citation type="submission" date="2017-12" db="EMBL/GenBank/DDBJ databases">
        <title>Sequencing, de novo assembly and annotation of complete genome of a new Thraustochytrid species, strain FCC1311.</title>
        <authorList>
            <person name="Sedici K."/>
            <person name="Godart F."/>
            <person name="Aiese Cigliano R."/>
            <person name="Sanseverino W."/>
            <person name="Barakat M."/>
            <person name="Ortet P."/>
            <person name="Marechal E."/>
            <person name="Cagnac O."/>
            <person name="Amato A."/>
        </authorList>
    </citation>
    <scope>NUCLEOTIDE SEQUENCE [LARGE SCALE GENOMIC DNA]</scope>
</reference>
<evidence type="ECO:0000256" key="8">
    <source>
        <dbReference type="SAM" id="Coils"/>
    </source>
</evidence>
<dbReference type="EMBL" id="BEYU01000049">
    <property type="protein sequence ID" value="GBG28811.1"/>
    <property type="molecule type" value="Genomic_DNA"/>
</dbReference>
<dbReference type="OrthoDB" id="3176171at2759"/>
<dbReference type="GO" id="GO:0003777">
    <property type="term" value="F:microtubule motor activity"/>
    <property type="evidence" value="ECO:0007669"/>
    <property type="project" value="InterPro"/>
</dbReference>
<comment type="similarity">
    <text evidence="6 7">Belongs to the TRAFAC class myosin-kinesin ATPase superfamily. Kinesin family.</text>
</comment>
<dbReference type="SMART" id="SM00129">
    <property type="entry name" value="KISc"/>
    <property type="match status" value="1"/>
</dbReference>
<evidence type="ECO:0000256" key="6">
    <source>
        <dbReference type="PROSITE-ProRule" id="PRU00283"/>
    </source>
</evidence>
<keyword evidence="11" id="KW-1185">Reference proteome</keyword>
<keyword evidence="6 7" id="KW-0505">Motor protein</keyword>
<dbReference type="Pfam" id="PF00225">
    <property type="entry name" value="Kinesin"/>
    <property type="match status" value="1"/>
</dbReference>
<keyword evidence="7" id="KW-0493">Microtubule</keyword>
<feature type="non-terminal residue" evidence="10">
    <location>
        <position position="1"/>
    </location>
</feature>
<keyword evidence="4 6" id="KW-0067">ATP-binding</keyword>
<feature type="domain" description="Kinesin motor" evidence="9">
    <location>
        <begin position="1"/>
        <end position="315"/>
    </location>
</feature>
<accession>A0A2R5GKK1</accession>
<dbReference type="GO" id="GO:0007052">
    <property type="term" value="P:mitotic spindle organization"/>
    <property type="evidence" value="ECO:0007669"/>
    <property type="project" value="TreeGrafter"/>
</dbReference>
<dbReference type="AlphaFoldDB" id="A0A2R5GKK1"/>